<evidence type="ECO:0000313" key="12">
    <source>
        <dbReference type="Proteomes" id="UP000807306"/>
    </source>
</evidence>
<dbReference type="PROSITE" id="PS51462">
    <property type="entry name" value="NUDIX"/>
    <property type="match status" value="1"/>
</dbReference>
<feature type="region of interest" description="Disordered" evidence="9">
    <location>
        <begin position="331"/>
        <end position="434"/>
    </location>
</feature>
<dbReference type="Pfam" id="PF05026">
    <property type="entry name" value="DCP2"/>
    <property type="match status" value="1"/>
</dbReference>
<gene>
    <name evidence="11" type="ORF">CPB83DRAFT_794891</name>
</gene>
<comment type="caution">
    <text evidence="11">The sequence shown here is derived from an EMBL/GenBank/DDBJ whole genome shotgun (WGS) entry which is preliminary data.</text>
</comment>
<evidence type="ECO:0000256" key="5">
    <source>
        <dbReference type="ARBA" id="ARBA00022723"/>
    </source>
</evidence>
<feature type="domain" description="Nudix hydrolase" evidence="10">
    <location>
        <begin position="117"/>
        <end position="244"/>
    </location>
</feature>
<dbReference type="AlphaFoldDB" id="A0A9P6ECE1"/>
<protein>
    <submittedName>
        <fullName evidence="11">Dcp2, box A domain-containing protein</fullName>
    </submittedName>
</protein>
<dbReference type="InterPro" id="IPR036189">
    <property type="entry name" value="DCP2_BoxA_sf"/>
</dbReference>
<dbReference type="InterPro" id="IPR015797">
    <property type="entry name" value="NUDIX_hydrolase-like_dom_sf"/>
</dbReference>
<dbReference type="GO" id="GO:0000290">
    <property type="term" value="P:deadenylation-dependent decapping of nuclear-transcribed mRNA"/>
    <property type="evidence" value="ECO:0007669"/>
    <property type="project" value="InterPro"/>
</dbReference>
<feature type="compositionally biased region" description="Low complexity" evidence="9">
    <location>
        <begin position="348"/>
        <end position="363"/>
    </location>
</feature>
<evidence type="ECO:0000256" key="6">
    <source>
        <dbReference type="ARBA" id="ARBA00022801"/>
    </source>
</evidence>
<feature type="compositionally biased region" description="Basic residues" evidence="9">
    <location>
        <begin position="262"/>
        <end position="272"/>
    </location>
</feature>
<evidence type="ECO:0000256" key="8">
    <source>
        <dbReference type="ARBA" id="ARBA00023211"/>
    </source>
</evidence>
<dbReference type="PROSITE" id="PS00893">
    <property type="entry name" value="NUDIX_BOX"/>
    <property type="match status" value="1"/>
</dbReference>
<name>A0A9P6ECE1_9AGAR</name>
<dbReference type="PANTHER" id="PTHR23114">
    <property type="entry name" value="M7GPPPN-MRNA HYDROLASE"/>
    <property type="match status" value="1"/>
</dbReference>
<feature type="region of interest" description="Disordered" evidence="9">
    <location>
        <begin position="505"/>
        <end position="525"/>
    </location>
</feature>
<dbReference type="OrthoDB" id="18996at2759"/>
<keyword evidence="8" id="KW-0464">Manganese</keyword>
<keyword evidence="4" id="KW-0963">Cytoplasm</keyword>
<organism evidence="11 12">
    <name type="scientific">Crepidotus variabilis</name>
    <dbReference type="NCBI Taxonomy" id="179855"/>
    <lineage>
        <taxon>Eukaryota</taxon>
        <taxon>Fungi</taxon>
        <taxon>Dikarya</taxon>
        <taxon>Basidiomycota</taxon>
        <taxon>Agaricomycotina</taxon>
        <taxon>Agaricomycetes</taxon>
        <taxon>Agaricomycetidae</taxon>
        <taxon>Agaricales</taxon>
        <taxon>Agaricineae</taxon>
        <taxon>Crepidotaceae</taxon>
        <taxon>Crepidotus</taxon>
    </lineage>
</organism>
<evidence type="ECO:0000313" key="11">
    <source>
        <dbReference type="EMBL" id="KAF9526492.1"/>
    </source>
</evidence>
<dbReference type="InterPro" id="IPR000086">
    <property type="entry name" value="NUDIX_hydrolase_dom"/>
</dbReference>
<feature type="region of interest" description="Disordered" evidence="9">
    <location>
        <begin position="261"/>
        <end position="300"/>
    </location>
</feature>
<dbReference type="Gene3D" id="3.90.79.10">
    <property type="entry name" value="Nucleoside Triphosphate Pyrophosphohydrolase"/>
    <property type="match status" value="1"/>
</dbReference>
<dbReference type="EMBL" id="MU157871">
    <property type="protein sequence ID" value="KAF9526492.1"/>
    <property type="molecule type" value="Genomic_DNA"/>
</dbReference>
<comment type="cofactor">
    <cofactor evidence="1">
        <name>Mn(2+)</name>
        <dbReference type="ChEBI" id="CHEBI:29035"/>
    </cofactor>
</comment>
<evidence type="ECO:0000256" key="3">
    <source>
        <dbReference type="ARBA" id="ARBA00005279"/>
    </source>
</evidence>
<dbReference type="GO" id="GO:0000184">
    <property type="term" value="P:nuclear-transcribed mRNA catabolic process, nonsense-mediated decay"/>
    <property type="evidence" value="ECO:0007669"/>
    <property type="project" value="InterPro"/>
</dbReference>
<dbReference type="GO" id="GO:0003723">
    <property type="term" value="F:RNA binding"/>
    <property type="evidence" value="ECO:0007669"/>
    <property type="project" value="UniProtKB-KW"/>
</dbReference>
<feature type="compositionally biased region" description="Polar residues" evidence="9">
    <location>
        <begin position="370"/>
        <end position="402"/>
    </location>
</feature>
<dbReference type="InterPro" id="IPR020084">
    <property type="entry name" value="NUDIX_hydrolase_CS"/>
</dbReference>
<evidence type="ECO:0000256" key="7">
    <source>
        <dbReference type="ARBA" id="ARBA00022884"/>
    </source>
</evidence>
<evidence type="ECO:0000256" key="9">
    <source>
        <dbReference type="SAM" id="MobiDB-lite"/>
    </source>
</evidence>
<sequence length="692" mass="75425">MASSSSSSPEFSAAEPVVDAQSRFSYKDATQDEVLEDLSSRFILNLPDEELNSLERICFQVEQAHWFYEDFIREENHKLPSMPLKKFSEMLFHACPLLHQWSHDHEEAFKNFMQYKTRVPVCGAIMLNDAMDKCVLVKGWKASSNWGFPKGKINETEPTFACAIREVLEETGYNIAGQIDPANVIELSIKEQKISLFFVPGVPEDFNFQTRTRKEISQIAWFKLSDLPTWRRNKAQPPNKKFYLISPFIGPLKAFINETKNRNGKKAGRQKKGNGIIDEVGSAVPQSNGRSSSGSGATPEVANHIQNKKEGEWGPELTRLFSGLSAISKQGVNDHASNERQENGNTCDSTSASDEPSDSSLDSPVATRAQPATNNPSRAVETTSQSPPVQSRSPTNNVSSTVPVDRQVPTKSSTTLLSSTSPASPRRSSATADISPYLSRRTEIPVSAKTLQHLQLLETVADESARMAPVLAARAAYSTGQPPPPGSSQQFPYDMGAYPPMHPGLSSSAAGFHPRPQGSTLPYNNYPDPLQSRSRTSQAFHRPTMHNPGSMSMNQNNLLAVINGARGGPIPQNYPVNHPSLPHQLPNPSGAYLLPRQPNLYPMSTPAAQGFGSIPGIPSSGPPQTLYSQPSLHTLLGQLPGPNQLPMHSYAPPNPNFPAGITPAPPAGHNHLLSILNGRSIQAPTPSNISQL</sequence>
<keyword evidence="6" id="KW-0378">Hydrolase</keyword>
<dbReference type="Gene3D" id="1.10.10.1050">
    <property type="entry name" value="Dcp2, box A domain"/>
    <property type="match status" value="1"/>
</dbReference>
<dbReference type="SUPFAM" id="SSF55811">
    <property type="entry name" value="Nudix"/>
    <property type="match status" value="1"/>
</dbReference>
<dbReference type="GO" id="GO:0030145">
    <property type="term" value="F:manganese ion binding"/>
    <property type="evidence" value="ECO:0007669"/>
    <property type="project" value="InterPro"/>
</dbReference>
<evidence type="ECO:0000256" key="2">
    <source>
        <dbReference type="ARBA" id="ARBA00004496"/>
    </source>
</evidence>
<dbReference type="CDD" id="cd03672">
    <property type="entry name" value="NUDIX_Dcp2p_Nudt20"/>
    <property type="match status" value="1"/>
</dbReference>
<comment type="similarity">
    <text evidence="3">Belongs to the Nudix hydrolase family. DCP2 subfamily.</text>
</comment>
<dbReference type="SUPFAM" id="SSF140586">
    <property type="entry name" value="Dcp2 domain-like"/>
    <property type="match status" value="1"/>
</dbReference>
<dbReference type="GO" id="GO:0000932">
    <property type="term" value="C:P-body"/>
    <property type="evidence" value="ECO:0007669"/>
    <property type="project" value="TreeGrafter"/>
</dbReference>
<dbReference type="GO" id="GO:0140933">
    <property type="term" value="F:5'-(N(7)-methylguanosine 5'-triphospho)-[mRNA] hydrolase activity"/>
    <property type="evidence" value="ECO:0007669"/>
    <property type="project" value="InterPro"/>
</dbReference>
<keyword evidence="7" id="KW-0694">RNA-binding</keyword>
<keyword evidence="5" id="KW-0479">Metal-binding</keyword>
<keyword evidence="12" id="KW-1185">Reference proteome</keyword>
<evidence type="ECO:0000259" key="10">
    <source>
        <dbReference type="PROSITE" id="PS51462"/>
    </source>
</evidence>
<feature type="compositionally biased region" description="Polar residues" evidence="9">
    <location>
        <begin position="284"/>
        <end position="296"/>
    </location>
</feature>
<evidence type="ECO:0000256" key="4">
    <source>
        <dbReference type="ARBA" id="ARBA00022490"/>
    </source>
</evidence>
<dbReference type="FunFam" id="1.10.10.1050:FF:000003">
    <property type="entry name" value="Decapping enzyme Dcp2, putative"/>
    <property type="match status" value="1"/>
</dbReference>
<evidence type="ECO:0000256" key="1">
    <source>
        <dbReference type="ARBA" id="ARBA00001936"/>
    </source>
</evidence>
<proteinExistence type="inferred from homology"/>
<dbReference type="FunFam" id="3.90.79.10:FF:000003">
    <property type="entry name" value="M7GpppN-mRNA hydrolase isoform 2"/>
    <property type="match status" value="1"/>
</dbReference>
<dbReference type="Proteomes" id="UP000807306">
    <property type="component" value="Unassembled WGS sequence"/>
</dbReference>
<dbReference type="SMART" id="SM01125">
    <property type="entry name" value="DCP2"/>
    <property type="match status" value="1"/>
</dbReference>
<comment type="subcellular location">
    <subcellularLocation>
        <location evidence="2">Cytoplasm</location>
    </subcellularLocation>
</comment>
<dbReference type="InterPro" id="IPR044099">
    <property type="entry name" value="Dcp2_NUDIX"/>
</dbReference>
<dbReference type="Pfam" id="PF00293">
    <property type="entry name" value="NUDIX"/>
    <property type="match status" value="1"/>
</dbReference>
<dbReference type="InterPro" id="IPR007722">
    <property type="entry name" value="DCP2_BoxA"/>
</dbReference>
<accession>A0A9P6ECE1</accession>
<dbReference type="PANTHER" id="PTHR23114:SF17">
    <property type="entry name" value="M7GPPPN-MRNA HYDROLASE"/>
    <property type="match status" value="1"/>
</dbReference>
<feature type="compositionally biased region" description="Low complexity" evidence="9">
    <location>
        <begin position="412"/>
        <end position="431"/>
    </location>
</feature>
<reference evidence="11" key="1">
    <citation type="submission" date="2020-11" db="EMBL/GenBank/DDBJ databases">
        <authorList>
            <consortium name="DOE Joint Genome Institute"/>
            <person name="Ahrendt S."/>
            <person name="Riley R."/>
            <person name="Andreopoulos W."/>
            <person name="Labutti K."/>
            <person name="Pangilinan J."/>
            <person name="Ruiz-Duenas F.J."/>
            <person name="Barrasa J.M."/>
            <person name="Sanchez-Garcia M."/>
            <person name="Camarero S."/>
            <person name="Miyauchi S."/>
            <person name="Serrano A."/>
            <person name="Linde D."/>
            <person name="Babiker R."/>
            <person name="Drula E."/>
            <person name="Ayuso-Fernandez I."/>
            <person name="Pacheco R."/>
            <person name="Padilla G."/>
            <person name="Ferreira P."/>
            <person name="Barriuso J."/>
            <person name="Kellner H."/>
            <person name="Castanera R."/>
            <person name="Alfaro M."/>
            <person name="Ramirez L."/>
            <person name="Pisabarro A.G."/>
            <person name="Kuo A."/>
            <person name="Tritt A."/>
            <person name="Lipzen A."/>
            <person name="He G."/>
            <person name="Yan M."/>
            <person name="Ng V."/>
            <person name="Cullen D."/>
            <person name="Martin F."/>
            <person name="Rosso M.-N."/>
            <person name="Henrissat B."/>
            <person name="Hibbett D."/>
            <person name="Martinez A.T."/>
            <person name="Grigoriev I.V."/>
        </authorList>
    </citation>
    <scope>NUCLEOTIDE SEQUENCE</scope>
    <source>
        <strain evidence="11">CBS 506.95</strain>
    </source>
</reference>